<dbReference type="InterPro" id="IPR029044">
    <property type="entry name" value="Nucleotide-diphossugar_trans"/>
</dbReference>
<dbReference type="EMBL" id="QMDV01000002">
    <property type="protein sequence ID" value="RAU83287.1"/>
    <property type="molecule type" value="Genomic_DNA"/>
</dbReference>
<evidence type="ECO:0000259" key="1">
    <source>
        <dbReference type="Pfam" id="PF00535"/>
    </source>
</evidence>
<gene>
    <name evidence="2" type="ORF">DP923_08755</name>
</gene>
<reference evidence="2 3" key="1">
    <citation type="submission" date="2018-06" db="EMBL/GenBank/DDBJ databases">
        <authorList>
            <person name="Liu Z.-W."/>
        </authorList>
    </citation>
    <scope>NUCLEOTIDE SEQUENCE [LARGE SCALE GENOMIC DNA]</scope>
    <source>
        <strain evidence="2 3">2b14</strain>
    </source>
</reference>
<dbReference type="PANTHER" id="PTHR22916:SF3">
    <property type="entry name" value="UDP-GLCNAC:BETAGAL BETA-1,3-N-ACETYLGLUCOSAMINYLTRANSFERASE-LIKE PROTEIN 1"/>
    <property type="match status" value="1"/>
</dbReference>
<dbReference type="Proteomes" id="UP000251692">
    <property type="component" value="Unassembled WGS sequence"/>
</dbReference>
<dbReference type="PANTHER" id="PTHR22916">
    <property type="entry name" value="GLYCOSYLTRANSFERASE"/>
    <property type="match status" value="1"/>
</dbReference>
<feature type="domain" description="Glycosyltransferase 2-like" evidence="1">
    <location>
        <begin position="7"/>
        <end position="164"/>
    </location>
</feature>
<dbReference type="RefSeq" id="WP_112305437.1">
    <property type="nucleotide sequence ID" value="NZ_QMDV01000002.1"/>
</dbReference>
<proteinExistence type="predicted"/>
<name>A0A364RG92_9BACT</name>
<evidence type="ECO:0000313" key="2">
    <source>
        <dbReference type="EMBL" id="RAU83287.1"/>
    </source>
</evidence>
<dbReference type="AlphaFoldDB" id="A0A364RG92"/>
<dbReference type="InterPro" id="IPR001173">
    <property type="entry name" value="Glyco_trans_2-like"/>
</dbReference>
<dbReference type="Pfam" id="PF00535">
    <property type="entry name" value="Glycos_transf_2"/>
    <property type="match status" value="1"/>
</dbReference>
<keyword evidence="3" id="KW-1185">Reference proteome</keyword>
<organism evidence="2 3">
    <name type="scientific">Pontibacter arcticus</name>
    <dbReference type="NCBI Taxonomy" id="2080288"/>
    <lineage>
        <taxon>Bacteria</taxon>
        <taxon>Pseudomonadati</taxon>
        <taxon>Bacteroidota</taxon>
        <taxon>Cytophagia</taxon>
        <taxon>Cytophagales</taxon>
        <taxon>Hymenobacteraceae</taxon>
        <taxon>Pontibacter</taxon>
    </lineage>
</organism>
<evidence type="ECO:0000313" key="3">
    <source>
        <dbReference type="Proteomes" id="UP000251692"/>
    </source>
</evidence>
<dbReference type="Gene3D" id="3.90.550.10">
    <property type="entry name" value="Spore Coat Polysaccharide Biosynthesis Protein SpsA, Chain A"/>
    <property type="match status" value="1"/>
</dbReference>
<reference evidence="2 3" key="2">
    <citation type="submission" date="2018-07" db="EMBL/GenBank/DDBJ databases">
        <title>Pontibacter sp. 2b14 genomic sequence and assembly.</title>
        <authorList>
            <person name="Du Z.-J."/>
        </authorList>
    </citation>
    <scope>NUCLEOTIDE SEQUENCE [LARGE SCALE GENOMIC DNA]</scope>
    <source>
        <strain evidence="2 3">2b14</strain>
    </source>
</reference>
<dbReference type="OrthoDB" id="597270at2"/>
<accession>A0A364RG92</accession>
<dbReference type="SUPFAM" id="SSF53448">
    <property type="entry name" value="Nucleotide-diphospho-sugar transferases"/>
    <property type="match status" value="1"/>
</dbReference>
<sequence>MSFPLVSVIIPVYNSAQFLEQMLKSVFKQTYNNFEVICVDNNSKDNSVDIIKSLKVQHNWDIKILTENRQGAPYARNSGLSIAKGDYVQFLDSDDFLINSKLEKQVNFFQQNHEIDFITAENFAIINGEKRYSKRDFKDTWQGLITGSIGITSSALFKKEALENVGGFNILLNSNQEKDLIFRLLVKGYKHAQLNEPLFEKNVHDQSISNTTMRKDRQSNLIIFLGKIKQHLLEQNNFKQYEKLLTTRFFYLLEELYLNAGFIETKKMYHSEGRYNIWKGDFSLFKKIAIQVLNPVNFWALYYKFKH</sequence>
<comment type="caution">
    <text evidence="2">The sequence shown here is derived from an EMBL/GenBank/DDBJ whole genome shotgun (WGS) entry which is preliminary data.</text>
</comment>
<dbReference type="GO" id="GO:0016758">
    <property type="term" value="F:hexosyltransferase activity"/>
    <property type="evidence" value="ECO:0007669"/>
    <property type="project" value="UniProtKB-ARBA"/>
</dbReference>
<protein>
    <recommendedName>
        <fullName evidence="1">Glycosyltransferase 2-like domain-containing protein</fullName>
    </recommendedName>
</protein>